<organism evidence="2">
    <name type="scientific">Candidatus Tisiphia endosymbiont of Sergentomyia squamirostris</name>
    <dbReference type="NCBI Taxonomy" id="3113639"/>
    <lineage>
        <taxon>Bacteria</taxon>
        <taxon>Pseudomonadati</taxon>
        <taxon>Pseudomonadota</taxon>
        <taxon>Alphaproteobacteria</taxon>
        <taxon>Rickettsiales</taxon>
        <taxon>Rickettsiaceae</taxon>
        <taxon>Rickettsieae</taxon>
        <taxon>Candidatus Tisiphia</taxon>
    </lineage>
</organism>
<dbReference type="AlphaFoldDB" id="A0AAT9GA10"/>
<evidence type="ECO:0000313" key="2">
    <source>
        <dbReference type="EMBL" id="BFD46536.1"/>
    </source>
</evidence>
<accession>A0AAT9GA10</accession>
<sequence length="157" mass="17707">MILSEISIVEWWLIAGVICITIEFANIPNVGFLFLGLGGVSTAIILNNYPGLLKYQYIIFGFASFMWLITLWYPLKFYVYKKYDKYEYSDMVGKEVVVYSNELLVGETGQVLWSGTIMNAKLSKDTIKSVHKGDILRIVQVDGNVLICTARNGSVTN</sequence>
<dbReference type="InterPro" id="IPR012340">
    <property type="entry name" value="NA-bd_OB-fold"/>
</dbReference>
<keyword evidence="1" id="KW-0472">Membrane</keyword>
<reference evidence="2" key="1">
    <citation type="submission" date="2024-01" db="EMBL/GenBank/DDBJ databases">
        <title>Sequencing the genomes of a sandfly, Sergentomyia squamirostris, and its two endosymbionts.</title>
        <authorList>
            <person name="Itokawa K."/>
            <person name="Sanjoba C."/>
        </authorList>
    </citation>
    <scope>NUCLEOTIDE SEQUENCE</scope>
    <source>
        <strain evidence="2">RiSSQ</strain>
    </source>
</reference>
<keyword evidence="1" id="KW-1133">Transmembrane helix</keyword>
<keyword evidence="1" id="KW-0812">Transmembrane</keyword>
<name>A0AAT9GA10_9RICK</name>
<feature type="transmembrane region" description="Helical" evidence="1">
    <location>
        <begin position="6"/>
        <end position="25"/>
    </location>
</feature>
<evidence type="ECO:0000256" key="1">
    <source>
        <dbReference type="SAM" id="Phobius"/>
    </source>
</evidence>
<gene>
    <name evidence="2" type="ORF">DMENIID0002_11820</name>
</gene>
<feature type="transmembrane region" description="Helical" evidence="1">
    <location>
        <begin position="55"/>
        <end position="75"/>
    </location>
</feature>
<dbReference type="Gene3D" id="2.40.50.140">
    <property type="entry name" value="Nucleic acid-binding proteins"/>
    <property type="match status" value="1"/>
</dbReference>
<proteinExistence type="predicted"/>
<dbReference type="EMBL" id="AP029170">
    <property type="protein sequence ID" value="BFD46536.1"/>
    <property type="molecule type" value="Genomic_DNA"/>
</dbReference>
<protein>
    <submittedName>
        <fullName evidence="2">NfeD family protein</fullName>
    </submittedName>
</protein>